<feature type="compositionally biased region" description="Basic and acidic residues" evidence="1">
    <location>
        <begin position="1"/>
        <end position="20"/>
    </location>
</feature>
<name>A0A2U1SUS9_METSR</name>
<accession>A0A2U1SUS9</accession>
<protein>
    <submittedName>
        <fullName evidence="2">Uncharacterized protein</fullName>
    </submittedName>
</protein>
<proteinExistence type="predicted"/>
<dbReference type="EMBL" id="PUIV01000002">
    <property type="protein sequence ID" value="PWB95370.1"/>
    <property type="molecule type" value="Genomic_DNA"/>
</dbReference>
<reference evidence="2 3" key="1">
    <citation type="journal article" date="2018" name="Appl. Microbiol. Biotechnol.">
        <title>Co-cultivation of the strictly anaerobic methanogen Methanosarcina barkeri with aerobic methanotrophs in an oxygen-limited membrane bioreactor.</title>
        <authorList>
            <person name="In 't Zandt M.H."/>
            <person name="van den Bosch T.J.M."/>
            <person name="Rijkers R."/>
            <person name="van Kessel M.A.H.J."/>
            <person name="Jetten M.S.M."/>
            <person name="Welte C.U."/>
        </authorList>
    </citation>
    <scope>NUCLEOTIDE SEQUENCE [LARGE SCALE GENOMIC DNA]</scope>
    <source>
        <strain evidence="2 3">DSM 17706</strain>
    </source>
</reference>
<feature type="region of interest" description="Disordered" evidence="1">
    <location>
        <begin position="1"/>
        <end position="26"/>
    </location>
</feature>
<dbReference type="AlphaFoldDB" id="A0A2U1SUS9"/>
<keyword evidence="3" id="KW-1185">Reference proteome</keyword>
<evidence type="ECO:0000313" key="3">
    <source>
        <dbReference type="Proteomes" id="UP000245137"/>
    </source>
</evidence>
<dbReference type="Proteomes" id="UP000245137">
    <property type="component" value="Unassembled WGS sequence"/>
</dbReference>
<comment type="caution">
    <text evidence="2">The sequence shown here is derived from an EMBL/GenBank/DDBJ whole genome shotgun (WGS) entry which is preliminary data.</text>
</comment>
<evidence type="ECO:0000313" key="2">
    <source>
        <dbReference type="EMBL" id="PWB95370.1"/>
    </source>
</evidence>
<sequence>MREAHRHDRRSVAKSERDDAPPQSAPIRRALFVDKSASVAGARIEWNHSSRNNRDGDSRITSRCLRPAFALRAIV</sequence>
<gene>
    <name evidence="2" type="ORF">C5689_02250</name>
</gene>
<evidence type="ECO:0000256" key="1">
    <source>
        <dbReference type="SAM" id="MobiDB-lite"/>
    </source>
</evidence>
<organism evidence="2 3">
    <name type="scientific">Methylosinus sporium</name>
    <dbReference type="NCBI Taxonomy" id="428"/>
    <lineage>
        <taxon>Bacteria</taxon>
        <taxon>Pseudomonadati</taxon>
        <taxon>Pseudomonadota</taxon>
        <taxon>Alphaproteobacteria</taxon>
        <taxon>Hyphomicrobiales</taxon>
        <taxon>Methylocystaceae</taxon>
        <taxon>Methylosinus</taxon>
    </lineage>
</organism>